<comment type="caution">
    <text evidence="2">The sequence shown here is derived from an EMBL/GenBank/DDBJ whole genome shotgun (WGS) entry which is preliminary data.</text>
</comment>
<sequence>MADIINALEAQSWSSWVYLDDAATLTGETDVLVIDPDEAELGNDDFTPLVVQEAGYSEFLSIADMQSVVSNLSQQISEPSLDQKIQALQHYFANDAFIRIG</sequence>
<dbReference type="Proteomes" id="UP001320831">
    <property type="component" value="Unassembled WGS sequence"/>
</dbReference>
<dbReference type="EMBL" id="JAOCZP010000003">
    <property type="protein sequence ID" value="MCT7375981.1"/>
    <property type="molecule type" value="Genomic_DNA"/>
</dbReference>
<name>A0ABT2LN38_9HYPH</name>
<evidence type="ECO:0000313" key="2">
    <source>
        <dbReference type="EMBL" id="MCT7375981.1"/>
    </source>
</evidence>
<dbReference type="InterPro" id="IPR056133">
    <property type="entry name" value="DUF7716"/>
</dbReference>
<reference evidence="2 3" key="1">
    <citation type="submission" date="2022-09" db="EMBL/GenBank/DDBJ databases">
        <title>Chelativorans salina sp. nov., a novel slightly halophilic bacterium isolated from a saline lake sediment enrichment.</title>
        <authorList>
            <person name="Gao L."/>
            <person name="Fang B.-Z."/>
            <person name="Li W.-J."/>
        </authorList>
    </citation>
    <scope>NUCLEOTIDE SEQUENCE [LARGE SCALE GENOMIC DNA]</scope>
    <source>
        <strain evidence="2 3">EGI FJ00035</strain>
    </source>
</reference>
<organism evidence="2 3">
    <name type="scientific">Chelativorans salis</name>
    <dbReference type="NCBI Taxonomy" id="2978478"/>
    <lineage>
        <taxon>Bacteria</taxon>
        <taxon>Pseudomonadati</taxon>
        <taxon>Pseudomonadota</taxon>
        <taxon>Alphaproteobacteria</taxon>
        <taxon>Hyphomicrobiales</taxon>
        <taxon>Phyllobacteriaceae</taxon>
        <taxon>Chelativorans</taxon>
    </lineage>
</organism>
<evidence type="ECO:0000259" key="1">
    <source>
        <dbReference type="Pfam" id="PF24832"/>
    </source>
</evidence>
<feature type="domain" description="DUF7716" evidence="1">
    <location>
        <begin position="2"/>
        <end position="100"/>
    </location>
</feature>
<dbReference type="Pfam" id="PF24832">
    <property type="entry name" value="DUF7716"/>
    <property type="match status" value="1"/>
</dbReference>
<protein>
    <recommendedName>
        <fullName evidence="1">DUF7716 domain-containing protein</fullName>
    </recommendedName>
</protein>
<gene>
    <name evidence="2" type="ORF">N5A92_13155</name>
</gene>
<keyword evidence="3" id="KW-1185">Reference proteome</keyword>
<accession>A0ABT2LN38</accession>
<dbReference type="RefSeq" id="WP_260903360.1">
    <property type="nucleotide sequence ID" value="NZ_JAOCZP010000003.1"/>
</dbReference>
<evidence type="ECO:0000313" key="3">
    <source>
        <dbReference type="Proteomes" id="UP001320831"/>
    </source>
</evidence>
<proteinExistence type="predicted"/>